<keyword evidence="1" id="KW-0961">Cell wall biogenesis/degradation</keyword>
<protein>
    <recommendedName>
        <fullName evidence="2">L,D-TPase catalytic domain-containing protein</fullName>
    </recommendedName>
</protein>
<dbReference type="Proteomes" id="UP001055101">
    <property type="component" value="Unassembled WGS sequence"/>
</dbReference>
<reference evidence="3" key="1">
    <citation type="journal article" date="2021" name="Front. Microbiol.">
        <title>Comprehensive Comparative Genomics and Phenotyping of Methylobacterium Species.</title>
        <authorList>
            <person name="Alessa O."/>
            <person name="Ogura Y."/>
            <person name="Fujitani Y."/>
            <person name="Takami H."/>
            <person name="Hayashi T."/>
            <person name="Sahin N."/>
            <person name="Tani A."/>
        </authorList>
    </citation>
    <scope>NUCLEOTIDE SEQUENCE</scope>
    <source>
        <strain evidence="3">DSM 23674</strain>
    </source>
</reference>
<dbReference type="PROSITE" id="PS52029">
    <property type="entry name" value="LD_TPASE"/>
    <property type="match status" value="1"/>
</dbReference>
<keyword evidence="4" id="KW-1185">Reference proteome</keyword>
<reference evidence="3" key="2">
    <citation type="submission" date="2021-08" db="EMBL/GenBank/DDBJ databases">
        <authorList>
            <person name="Tani A."/>
            <person name="Ola A."/>
            <person name="Ogura Y."/>
            <person name="Katsura K."/>
            <person name="Hayashi T."/>
        </authorList>
    </citation>
    <scope>NUCLEOTIDE SEQUENCE</scope>
    <source>
        <strain evidence="3">DSM 23674</strain>
    </source>
</reference>
<accession>A0ABQ4TS86</accession>
<feature type="active site" description="Nucleophile" evidence="1">
    <location>
        <position position="154"/>
    </location>
</feature>
<evidence type="ECO:0000313" key="4">
    <source>
        <dbReference type="Proteomes" id="UP001055101"/>
    </source>
</evidence>
<feature type="active site" description="Proton donor/acceptor" evidence="1">
    <location>
        <position position="142"/>
    </location>
</feature>
<proteinExistence type="predicted"/>
<dbReference type="PANTHER" id="PTHR38589:SF1">
    <property type="entry name" value="BLR0621 PROTEIN"/>
    <property type="match status" value="1"/>
</dbReference>
<organism evidence="3 4">
    <name type="scientific">Methylobacterium thuringiense</name>
    <dbReference type="NCBI Taxonomy" id="1003091"/>
    <lineage>
        <taxon>Bacteria</taxon>
        <taxon>Pseudomonadati</taxon>
        <taxon>Pseudomonadota</taxon>
        <taxon>Alphaproteobacteria</taxon>
        <taxon>Hyphomicrobiales</taxon>
        <taxon>Methylobacteriaceae</taxon>
        <taxon>Methylobacterium</taxon>
    </lineage>
</organism>
<dbReference type="Pfam" id="PF03734">
    <property type="entry name" value="YkuD"/>
    <property type="match status" value="1"/>
</dbReference>
<dbReference type="RefSeq" id="WP_147817175.1">
    <property type="nucleotide sequence ID" value="NZ_BPRA01000014.1"/>
</dbReference>
<comment type="pathway">
    <text evidence="1">Cell wall biogenesis; peptidoglycan biosynthesis.</text>
</comment>
<gene>
    <name evidence="3" type="ORF">EKPJFOCH_2986</name>
</gene>
<dbReference type="InterPro" id="IPR005490">
    <property type="entry name" value="LD_TPept_cat_dom"/>
</dbReference>
<feature type="domain" description="L,D-TPase catalytic" evidence="2">
    <location>
        <begin position="4"/>
        <end position="178"/>
    </location>
</feature>
<evidence type="ECO:0000256" key="1">
    <source>
        <dbReference type="PROSITE-ProRule" id="PRU01373"/>
    </source>
</evidence>
<sequence>MKRTTVSLLRVRPLVGDRTRGHLVVGSAIVRCALGRSGIVQTKREGDGASPRGVFRLRGGAYRPDHFGTRPPTALPIRATRPGDGWCDDPRDRRYNRPVRLPLPGVGAEEMWRGDGLYDLVIDLDCNRGPIRPGRGSAIFLHVARPGYGPTEGCVALARADLVRLLRRIGPRTQLSIG</sequence>
<keyword evidence="1" id="KW-0133">Cell shape</keyword>
<evidence type="ECO:0000313" key="3">
    <source>
        <dbReference type="EMBL" id="GJE56480.1"/>
    </source>
</evidence>
<dbReference type="EMBL" id="BPRA01000014">
    <property type="protein sequence ID" value="GJE56480.1"/>
    <property type="molecule type" value="Genomic_DNA"/>
</dbReference>
<dbReference type="PANTHER" id="PTHR38589">
    <property type="entry name" value="BLR0621 PROTEIN"/>
    <property type="match status" value="1"/>
</dbReference>
<name>A0ABQ4TS86_9HYPH</name>
<evidence type="ECO:0000259" key="2">
    <source>
        <dbReference type="PROSITE" id="PS52029"/>
    </source>
</evidence>
<comment type="caution">
    <text evidence="3">The sequence shown here is derived from an EMBL/GenBank/DDBJ whole genome shotgun (WGS) entry which is preliminary data.</text>
</comment>
<keyword evidence="1" id="KW-0573">Peptidoglycan synthesis</keyword>